<reference evidence="3" key="1">
    <citation type="submission" date="2022-11" db="UniProtKB">
        <authorList>
            <consortium name="WormBaseParasite"/>
        </authorList>
    </citation>
    <scope>IDENTIFICATION</scope>
</reference>
<dbReference type="AlphaFoldDB" id="A0A914NB26"/>
<organism evidence="2 3">
    <name type="scientific">Meloidogyne incognita</name>
    <name type="common">Southern root-knot nematode worm</name>
    <name type="synonym">Oxyuris incognita</name>
    <dbReference type="NCBI Taxonomy" id="6306"/>
    <lineage>
        <taxon>Eukaryota</taxon>
        <taxon>Metazoa</taxon>
        <taxon>Ecdysozoa</taxon>
        <taxon>Nematoda</taxon>
        <taxon>Chromadorea</taxon>
        <taxon>Rhabditida</taxon>
        <taxon>Tylenchina</taxon>
        <taxon>Tylenchomorpha</taxon>
        <taxon>Tylenchoidea</taxon>
        <taxon>Meloidogynidae</taxon>
        <taxon>Meloidogyninae</taxon>
        <taxon>Meloidogyne</taxon>
        <taxon>Meloidogyne incognita group</taxon>
    </lineage>
</organism>
<keyword evidence="2" id="KW-1185">Reference proteome</keyword>
<evidence type="ECO:0000313" key="2">
    <source>
        <dbReference type="Proteomes" id="UP000887563"/>
    </source>
</evidence>
<name>A0A914NB26_MELIC</name>
<evidence type="ECO:0000313" key="3">
    <source>
        <dbReference type="WBParaSite" id="Minc3s04622g36681"/>
    </source>
</evidence>
<feature type="transmembrane region" description="Helical" evidence="1">
    <location>
        <begin position="37"/>
        <end position="58"/>
    </location>
</feature>
<dbReference type="Proteomes" id="UP000887563">
    <property type="component" value="Unplaced"/>
</dbReference>
<keyword evidence="1" id="KW-0812">Transmembrane</keyword>
<dbReference type="WBParaSite" id="Minc3s04622g36681">
    <property type="protein sequence ID" value="Minc3s04622g36681"/>
    <property type="gene ID" value="Minc3s04622g36681"/>
</dbReference>
<keyword evidence="1" id="KW-0472">Membrane</keyword>
<sequence>MLGYNVKWQNVQREEIFEVVLMRPVCDLPLLSLAKNLFSVTVFGMLIVVQCVLPSASVSRRHPPSWKRFWIEVDCDRRGAFGLICCRSAVPDSRLTN</sequence>
<accession>A0A914NB26</accession>
<evidence type="ECO:0000256" key="1">
    <source>
        <dbReference type="SAM" id="Phobius"/>
    </source>
</evidence>
<keyword evidence="1" id="KW-1133">Transmembrane helix</keyword>
<proteinExistence type="predicted"/>
<protein>
    <submittedName>
        <fullName evidence="3">Candidate secreted effector</fullName>
    </submittedName>
</protein>